<dbReference type="Pfam" id="PF06108">
    <property type="entry name" value="DUF952"/>
    <property type="match status" value="1"/>
</dbReference>
<name>A0ABP8N6X2_9BACT</name>
<sequence>MTRSIFKILSADQWTLAESEGEIRGAPIDIQDGFIHLSARDQVEETVAKHFADQDDLVLIQVDEAKLVDTLRWEESRGGALFPHVYGTIPCGAVVQTWPLQRNRNGQHRFPWDSE</sequence>
<keyword evidence="2" id="KW-1185">Reference proteome</keyword>
<protein>
    <submittedName>
        <fullName evidence="1">DUF952 domain-containing protein</fullName>
    </submittedName>
</protein>
<dbReference type="Proteomes" id="UP001500840">
    <property type="component" value="Unassembled WGS sequence"/>
</dbReference>
<dbReference type="EMBL" id="BAABGA010000054">
    <property type="protein sequence ID" value="GAA4460926.1"/>
    <property type="molecule type" value="Genomic_DNA"/>
</dbReference>
<dbReference type="RefSeq" id="WP_345325313.1">
    <property type="nucleotide sequence ID" value="NZ_BAABGA010000054.1"/>
</dbReference>
<evidence type="ECO:0000313" key="2">
    <source>
        <dbReference type="Proteomes" id="UP001500840"/>
    </source>
</evidence>
<dbReference type="SUPFAM" id="SSF56399">
    <property type="entry name" value="ADP-ribosylation"/>
    <property type="match status" value="1"/>
</dbReference>
<dbReference type="InterPro" id="IPR009297">
    <property type="entry name" value="DUF952"/>
</dbReference>
<proteinExistence type="predicted"/>
<gene>
    <name evidence="1" type="ORF">GCM10023156_42550</name>
</gene>
<dbReference type="Gene3D" id="3.20.170.20">
    <property type="entry name" value="Protein of unknown function DUF952"/>
    <property type="match status" value="1"/>
</dbReference>
<reference evidence="2" key="1">
    <citation type="journal article" date="2019" name="Int. J. Syst. Evol. Microbiol.">
        <title>The Global Catalogue of Microorganisms (GCM) 10K type strain sequencing project: providing services to taxonomists for standard genome sequencing and annotation.</title>
        <authorList>
            <consortium name="The Broad Institute Genomics Platform"/>
            <consortium name="The Broad Institute Genome Sequencing Center for Infectious Disease"/>
            <person name="Wu L."/>
            <person name="Ma J."/>
        </authorList>
    </citation>
    <scope>NUCLEOTIDE SEQUENCE [LARGE SCALE GENOMIC DNA]</scope>
    <source>
        <strain evidence="2">JCM 17759</strain>
    </source>
</reference>
<dbReference type="PANTHER" id="PTHR34129:SF1">
    <property type="entry name" value="DUF952 DOMAIN-CONTAINING PROTEIN"/>
    <property type="match status" value="1"/>
</dbReference>
<accession>A0ABP8N6X2</accession>
<organism evidence="1 2">
    <name type="scientific">Novipirellula rosea</name>
    <dbReference type="NCBI Taxonomy" id="1031540"/>
    <lineage>
        <taxon>Bacteria</taxon>
        <taxon>Pseudomonadati</taxon>
        <taxon>Planctomycetota</taxon>
        <taxon>Planctomycetia</taxon>
        <taxon>Pirellulales</taxon>
        <taxon>Pirellulaceae</taxon>
        <taxon>Novipirellula</taxon>
    </lineage>
</organism>
<dbReference type="PANTHER" id="PTHR34129">
    <property type="entry name" value="BLR1139 PROTEIN"/>
    <property type="match status" value="1"/>
</dbReference>
<evidence type="ECO:0000313" key="1">
    <source>
        <dbReference type="EMBL" id="GAA4460926.1"/>
    </source>
</evidence>
<comment type="caution">
    <text evidence="1">The sequence shown here is derived from an EMBL/GenBank/DDBJ whole genome shotgun (WGS) entry which is preliminary data.</text>
</comment>